<sequence>MAAEVVMRALSATRTVVRWVALLLLLQCLGSHPSFAAAEEDKYVRVKIKKYFSLPYSAFENYGRLVYWGSSSASCKSEGGLLTADQTLAAHESITDYLRQMGDVANKEVFTYMGGDAVYSARWPENPDKKCGREVAKASLNCIFEWNQGEFVGTVMGYYGAPFFRGSLHSLAGAGPMNGYESYWHDGYPAHGQLYLISRLDMTKEDVNATWYDGTDHAYMDPDMPFAAFSIVCEAQDELITTTTTTTTTEAPTTTTTTEAPTTTTTTEAPTTTTTTTTEAPNATTTTTTLPPEVVVSWAQKHCYAILAVLLPLVALLALIIIIMCCCCRRLSDDQSTGAVPMELQEVNDKTLYEAQKGRRGGPGVSEDPVVSAFSPREQQNVLQRNSWIVPSQPAVPFESSPLLPPAEDTSQPLRQPRRHGQRRVASGTFASVEFPRGDEIVEG</sequence>
<proteinExistence type="predicted"/>
<dbReference type="VEuPathDB" id="TriTrypDB:TRSC58_07029"/>
<keyword evidence="3" id="KW-0732">Signal</keyword>
<evidence type="ECO:0000313" key="4">
    <source>
        <dbReference type="EMBL" id="RNE96095.1"/>
    </source>
</evidence>
<evidence type="ECO:0000256" key="2">
    <source>
        <dbReference type="SAM" id="Phobius"/>
    </source>
</evidence>
<reference evidence="4 5" key="1">
    <citation type="journal article" date="2018" name="BMC Genomics">
        <title>Genomic comparison of Trypanosoma conorhini and Trypanosoma rangeli to Trypanosoma cruzi strains of high and low virulence.</title>
        <authorList>
            <person name="Bradwell K.R."/>
            <person name="Koparde V.N."/>
            <person name="Matveyev A.V."/>
            <person name="Serrano M.G."/>
            <person name="Alves J.M."/>
            <person name="Parikh H."/>
            <person name="Huang B."/>
            <person name="Lee V."/>
            <person name="Espinosa-Alvarez O."/>
            <person name="Ortiz P.A."/>
            <person name="Costa-Martins A.G."/>
            <person name="Teixeira M.M."/>
            <person name="Buck G.A."/>
        </authorList>
    </citation>
    <scope>NUCLEOTIDE SEQUENCE [LARGE SCALE GENOMIC DNA]</scope>
    <source>
        <strain evidence="4 5">AM80</strain>
    </source>
</reference>
<dbReference type="PANTHER" id="PTHR35613">
    <property type="entry name" value="C-TYPE LECTIN DOMAIN-CONTAINING PROTEIN"/>
    <property type="match status" value="1"/>
</dbReference>
<feature type="region of interest" description="Disordered" evidence="1">
    <location>
        <begin position="399"/>
        <end position="444"/>
    </location>
</feature>
<dbReference type="InterPro" id="IPR031797">
    <property type="entry name" value="DUF5075"/>
</dbReference>
<dbReference type="RefSeq" id="XP_029233525.1">
    <property type="nucleotide sequence ID" value="XM_029386653.1"/>
</dbReference>
<dbReference type="PANTHER" id="PTHR35613:SF2">
    <property type="entry name" value="C-TYPE LECTIN DOMAIN-CONTAINING PROTEIN"/>
    <property type="match status" value="1"/>
</dbReference>
<accession>A0A3R7R4Z5</accession>
<feature type="chain" id="PRO_5018531234" description="C-type lectin domain-containing protein" evidence="3">
    <location>
        <begin position="39"/>
        <end position="444"/>
    </location>
</feature>
<evidence type="ECO:0008006" key="6">
    <source>
        <dbReference type="Google" id="ProtNLM"/>
    </source>
</evidence>
<dbReference type="GeneID" id="40333934"/>
<feature type="signal peptide" evidence="3">
    <location>
        <begin position="1"/>
        <end position="38"/>
    </location>
</feature>
<feature type="transmembrane region" description="Helical" evidence="2">
    <location>
        <begin position="304"/>
        <end position="327"/>
    </location>
</feature>
<comment type="caution">
    <text evidence="4">The sequence shown here is derived from an EMBL/GenBank/DDBJ whole genome shotgun (WGS) entry which is preliminary data.</text>
</comment>
<name>A0A3R7R4Z5_TRYRA</name>
<gene>
    <name evidence="4" type="ORF">TraAM80_10001</name>
</gene>
<evidence type="ECO:0000256" key="3">
    <source>
        <dbReference type="SAM" id="SignalP"/>
    </source>
</evidence>
<evidence type="ECO:0000256" key="1">
    <source>
        <dbReference type="SAM" id="MobiDB-lite"/>
    </source>
</evidence>
<feature type="non-terminal residue" evidence="4">
    <location>
        <position position="444"/>
    </location>
</feature>
<protein>
    <recommendedName>
        <fullName evidence="6">C-type lectin domain-containing protein</fullName>
    </recommendedName>
</protein>
<dbReference type="OrthoDB" id="251861at2759"/>
<dbReference type="Pfam" id="PF16825">
    <property type="entry name" value="DUF5075"/>
    <property type="match status" value="1"/>
</dbReference>
<dbReference type="Proteomes" id="UP000283634">
    <property type="component" value="Unassembled WGS sequence"/>
</dbReference>
<keyword evidence="5" id="KW-1185">Reference proteome</keyword>
<keyword evidence="2" id="KW-0472">Membrane</keyword>
<organism evidence="4 5">
    <name type="scientific">Trypanosoma rangeli</name>
    <dbReference type="NCBI Taxonomy" id="5698"/>
    <lineage>
        <taxon>Eukaryota</taxon>
        <taxon>Discoba</taxon>
        <taxon>Euglenozoa</taxon>
        <taxon>Kinetoplastea</taxon>
        <taxon>Metakinetoplastina</taxon>
        <taxon>Trypanosomatida</taxon>
        <taxon>Trypanosomatidae</taxon>
        <taxon>Trypanosoma</taxon>
        <taxon>Herpetosoma</taxon>
    </lineage>
</organism>
<dbReference type="OMA" id="VCEAQDE"/>
<dbReference type="AlphaFoldDB" id="A0A3R7R4Z5"/>
<dbReference type="EMBL" id="MKGL01000745">
    <property type="protein sequence ID" value="RNE96095.1"/>
    <property type="molecule type" value="Genomic_DNA"/>
</dbReference>
<feature type="region of interest" description="Disordered" evidence="1">
    <location>
        <begin position="243"/>
        <end position="287"/>
    </location>
</feature>
<evidence type="ECO:0000313" key="5">
    <source>
        <dbReference type="Proteomes" id="UP000283634"/>
    </source>
</evidence>
<keyword evidence="2" id="KW-1133">Transmembrane helix</keyword>
<keyword evidence="2" id="KW-0812">Transmembrane</keyword>